<dbReference type="AlphaFoldDB" id="A0A0W0RUN3"/>
<sequence length="218" mass="24106">MHNKKSKLFFFSFLFLSTSSCLAEKSNLPQHPFYVGAIGGFGSTTWKGLVPTKENQNVALMLSTPIKVEEGGSVWGVLAGYEFTNFFAIEVNYTHFPEANVNFDPTSLFSFDHDGLETLTSQTEVLTLMGKLMVPIPHSQMKIFSGAGVAGVHRKDIVVDDWRPGPTFSVGVNYNFTERIMGEIAGSFTAGYGESQLNPADAYYPFLYSVAAHLIFRF</sequence>
<dbReference type="InterPro" id="IPR027385">
    <property type="entry name" value="Beta-barrel_OMP"/>
</dbReference>
<evidence type="ECO:0000313" key="5">
    <source>
        <dbReference type="Proteomes" id="UP000054695"/>
    </source>
</evidence>
<name>A0A0W0RUN3_LEGBO</name>
<evidence type="ECO:0000256" key="1">
    <source>
        <dbReference type="ARBA" id="ARBA00022729"/>
    </source>
</evidence>
<feature type="domain" description="Outer membrane protein beta-barrel" evidence="3">
    <location>
        <begin position="15"/>
        <end position="181"/>
    </location>
</feature>
<dbReference type="EMBL" id="LNXU01000013">
    <property type="protein sequence ID" value="KTC74816.1"/>
    <property type="molecule type" value="Genomic_DNA"/>
</dbReference>
<dbReference type="OrthoDB" id="5645840at2"/>
<dbReference type="PATRIC" id="fig|447.4.peg.1299"/>
<evidence type="ECO:0000256" key="2">
    <source>
        <dbReference type="SAM" id="SignalP"/>
    </source>
</evidence>
<dbReference type="SUPFAM" id="SSF56925">
    <property type="entry name" value="OMPA-like"/>
    <property type="match status" value="1"/>
</dbReference>
<feature type="chain" id="PRO_5006911290" description="Outer membrane protein beta-barrel domain-containing protein" evidence="2">
    <location>
        <begin position="24"/>
        <end position="218"/>
    </location>
</feature>
<organism evidence="4 5">
    <name type="scientific">Legionella bozemanae</name>
    <name type="common">Fluoribacter bozemanae</name>
    <dbReference type="NCBI Taxonomy" id="447"/>
    <lineage>
        <taxon>Bacteria</taxon>
        <taxon>Pseudomonadati</taxon>
        <taxon>Pseudomonadota</taxon>
        <taxon>Gammaproteobacteria</taxon>
        <taxon>Legionellales</taxon>
        <taxon>Legionellaceae</taxon>
        <taxon>Legionella</taxon>
    </lineage>
</organism>
<evidence type="ECO:0000313" key="4">
    <source>
        <dbReference type="EMBL" id="KTC74816.1"/>
    </source>
</evidence>
<reference evidence="4 5" key="1">
    <citation type="submission" date="2015-11" db="EMBL/GenBank/DDBJ databases">
        <title>Genomic analysis of 38 Legionella species identifies large and diverse effector repertoires.</title>
        <authorList>
            <person name="Burstein D."/>
            <person name="Amaro F."/>
            <person name="Zusman T."/>
            <person name="Lifshitz Z."/>
            <person name="Cohen O."/>
            <person name="Gilbert J.A."/>
            <person name="Pupko T."/>
            <person name="Shuman H.A."/>
            <person name="Segal G."/>
        </authorList>
    </citation>
    <scope>NUCLEOTIDE SEQUENCE [LARGE SCALE GENOMIC DNA]</scope>
    <source>
        <strain evidence="4 5">WIGA</strain>
    </source>
</reference>
<proteinExistence type="predicted"/>
<gene>
    <name evidence="4" type="ORF">Lboz_1215</name>
</gene>
<accession>A0A0W0RUN3</accession>
<dbReference type="RefSeq" id="WP_058458882.1">
    <property type="nucleotide sequence ID" value="NZ_CAAAIY010000012.1"/>
</dbReference>
<evidence type="ECO:0000259" key="3">
    <source>
        <dbReference type="Pfam" id="PF13505"/>
    </source>
</evidence>
<keyword evidence="5" id="KW-1185">Reference proteome</keyword>
<dbReference type="Proteomes" id="UP000054695">
    <property type="component" value="Unassembled WGS sequence"/>
</dbReference>
<dbReference type="PROSITE" id="PS51257">
    <property type="entry name" value="PROKAR_LIPOPROTEIN"/>
    <property type="match status" value="1"/>
</dbReference>
<dbReference type="Pfam" id="PF13505">
    <property type="entry name" value="OMP_b-brl"/>
    <property type="match status" value="1"/>
</dbReference>
<feature type="signal peptide" evidence="2">
    <location>
        <begin position="1"/>
        <end position="23"/>
    </location>
</feature>
<comment type="caution">
    <text evidence="4">The sequence shown here is derived from an EMBL/GenBank/DDBJ whole genome shotgun (WGS) entry which is preliminary data.</text>
</comment>
<keyword evidence="1 2" id="KW-0732">Signal</keyword>
<dbReference type="Gene3D" id="2.40.160.20">
    <property type="match status" value="1"/>
</dbReference>
<protein>
    <recommendedName>
        <fullName evidence="3">Outer membrane protein beta-barrel domain-containing protein</fullName>
    </recommendedName>
</protein>
<dbReference type="InterPro" id="IPR011250">
    <property type="entry name" value="OMP/PagP_B-barrel"/>
</dbReference>